<accession>A0A975TZI2</accession>
<feature type="transmembrane region" description="Helical" evidence="8">
    <location>
        <begin position="260"/>
        <end position="278"/>
    </location>
</feature>
<dbReference type="PANTHER" id="PTHR42929:SF5">
    <property type="entry name" value="ABC TRANSPORTER PERMEASE PROTEIN"/>
    <property type="match status" value="1"/>
</dbReference>
<dbReference type="PANTHER" id="PTHR42929">
    <property type="entry name" value="INNER MEMBRANE ABC TRANSPORTER PERMEASE PROTEIN YDCU-RELATED-RELATED"/>
    <property type="match status" value="1"/>
</dbReference>
<keyword evidence="7 8" id="KW-0472">Membrane</keyword>
<dbReference type="Proteomes" id="UP000694001">
    <property type="component" value="Chromosome"/>
</dbReference>
<dbReference type="CDD" id="cd06261">
    <property type="entry name" value="TM_PBP2"/>
    <property type="match status" value="1"/>
</dbReference>
<evidence type="ECO:0000256" key="2">
    <source>
        <dbReference type="ARBA" id="ARBA00007069"/>
    </source>
</evidence>
<feature type="transmembrane region" description="Helical" evidence="8">
    <location>
        <begin position="200"/>
        <end position="223"/>
    </location>
</feature>
<evidence type="ECO:0000256" key="1">
    <source>
        <dbReference type="ARBA" id="ARBA00004651"/>
    </source>
</evidence>
<evidence type="ECO:0000256" key="7">
    <source>
        <dbReference type="ARBA" id="ARBA00023136"/>
    </source>
</evidence>
<feature type="transmembrane region" description="Helical" evidence="8">
    <location>
        <begin position="28"/>
        <end position="54"/>
    </location>
</feature>
<reference evidence="10" key="1">
    <citation type="submission" date="2021-06" db="EMBL/GenBank/DDBJ databases">
        <title>Elioraea tepida, sp. nov., a moderately thermophilic aerobic anoxygenic phototrophic bacterium isolated from an alkaline siliceous hot spring mat community in Yellowstone National Park, WY, USA.</title>
        <authorList>
            <person name="Saini M.K."/>
            <person name="Yoshida S."/>
            <person name="Sebastian A."/>
            <person name="Hirose S."/>
            <person name="Hara E."/>
            <person name="Tamaki H."/>
            <person name="Soulier N.T."/>
            <person name="Albert I."/>
            <person name="Hanada S."/>
            <person name="Bryant D.A."/>
            <person name="Tank M."/>
        </authorList>
    </citation>
    <scope>NUCLEOTIDE SEQUENCE</scope>
    <source>
        <strain evidence="10">MS-P2</strain>
    </source>
</reference>
<dbReference type="GO" id="GO:0005886">
    <property type="term" value="C:plasma membrane"/>
    <property type="evidence" value="ECO:0007669"/>
    <property type="project" value="UniProtKB-SubCell"/>
</dbReference>
<proteinExistence type="inferred from homology"/>
<dbReference type="RefSeq" id="WP_218284232.1">
    <property type="nucleotide sequence ID" value="NZ_CP076448.1"/>
</dbReference>
<gene>
    <name evidence="10" type="ORF">KO353_08410</name>
</gene>
<evidence type="ECO:0000256" key="4">
    <source>
        <dbReference type="ARBA" id="ARBA00022475"/>
    </source>
</evidence>
<keyword evidence="4" id="KW-1003">Cell membrane</keyword>
<name>A0A975TZI2_9PROT</name>
<sequence length="414" mass="44216">MSQAAAIETSRAEALGRRRRRAARGRSVSAALLVAPLLVFVLVSFAAPIGAMLLRGVEDPEVGPVLPRTLAALERWDGTDLPDEATFAALVEDLRAARAAGTLPVAASRLNHDTAGLRTTLVASARRLAAPFEGSAREAVLRADPAWGQVETWGAIVRARGPWTDFFLLAALDLRRDATGRIGPVPEDQAIFRTVFLRTFWIAAMVTAITLAAGYPLAALIALARPSVSAVLLFLVLLPFWTSLLVRTAAWMVLLAREGVVNHALIALGLFGAPKQLLFNRFAVVIAMVHILLPFMVLPLYAVMRQIPPIHLRAAASLGAPPLAAFWRVWLPQTLPGIGAGCLMVFIQALGFYVTPALLGGGADQMLPYFIGFYANQTVNWGLAAALSLLLLVATLGIVGLYGRLVGFSAVRTA</sequence>
<comment type="similarity">
    <text evidence="2">Belongs to the binding-protein-dependent transport system permease family. CysTW subfamily.</text>
</comment>
<feature type="transmembrane region" description="Helical" evidence="8">
    <location>
        <begin position="230"/>
        <end position="254"/>
    </location>
</feature>
<keyword evidence="6 8" id="KW-1133">Transmembrane helix</keyword>
<feature type="transmembrane region" description="Helical" evidence="8">
    <location>
        <begin position="338"/>
        <end position="359"/>
    </location>
</feature>
<feature type="transmembrane region" description="Helical" evidence="8">
    <location>
        <begin position="379"/>
        <end position="402"/>
    </location>
</feature>
<feature type="transmembrane region" description="Helical" evidence="8">
    <location>
        <begin position="310"/>
        <end position="331"/>
    </location>
</feature>
<evidence type="ECO:0000256" key="3">
    <source>
        <dbReference type="ARBA" id="ARBA00022448"/>
    </source>
</evidence>
<keyword evidence="3 8" id="KW-0813">Transport</keyword>
<keyword evidence="11" id="KW-1185">Reference proteome</keyword>
<evidence type="ECO:0000256" key="5">
    <source>
        <dbReference type="ARBA" id="ARBA00022692"/>
    </source>
</evidence>
<dbReference type="AlphaFoldDB" id="A0A975TZI2"/>
<evidence type="ECO:0000256" key="6">
    <source>
        <dbReference type="ARBA" id="ARBA00022989"/>
    </source>
</evidence>
<evidence type="ECO:0000256" key="8">
    <source>
        <dbReference type="RuleBase" id="RU363032"/>
    </source>
</evidence>
<keyword evidence="5 8" id="KW-0812">Transmembrane</keyword>
<feature type="transmembrane region" description="Helical" evidence="8">
    <location>
        <begin position="285"/>
        <end position="304"/>
    </location>
</feature>
<dbReference type="EMBL" id="CP076448">
    <property type="protein sequence ID" value="QXM23372.1"/>
    <property type="molecule type" value="Genomic_DNA"/>
</dbReference>
<dbReference type="GO" id="GO:0055085">
    <property type="term" value="P:transmembrane transport"/>
    <property type="evidence" value="ECO:0007669"/>
    <property type="project" value="InterPro"/>
</dbReference>
<comment type="subcellular location">
    <subcellularLocation>
        <location evidence="1 8">Cell membrane</location>
        <topology evidence="1 8">Multi-pass membrane protein</topology>
    </subcellularLocation>
</comment>
<evidence type="ECO:0000313" key="11">
    <source>
        <dbReference type="Proteomes" id="UP000694001"/>
    </source>
</evidence>
<dbReference type="Pfam" id="PF00528">
    <property type="entry name" value="BPD_transp_1"/>
    <property type="match status" value="1"/>
</dbReference>
<dbReference type="PROSITE" id="PS50928">
    <property type="entry name" value="ABC_TM1"/>
    <property type="match status" value="1"/>
</dbReference>
<dbReference type="KEGG" id="elio:KO353_08410"/>
<dbReference type="InterPro" id="IPR000515">
    <property type="entry name" value="MetI-like"/>
</dbReference>
<protein>
    <submittedName>
        <fullName evidence="10">ABC transporter permease</fullName>
    </submittedName>
</protein>
<organism evidence="10 11">
    <name type="scientific">Elioraea tepida</name>
    <dbReference type="NCBI Taxonomy" id="2843330"/>
    <lineage>
        <taxon>Bacteria</taxon>
        <taxon>Pseudomonadati</taxon>
        <taxon>Pseudomonadota</taxon>
        <taxon>Alphaproteobacteria</taxon>
        <taxon>Acetobacterales</taxon>
        <taxon>Elioraeaceae</taxon>
        <taxon>Elioraea</taxon>
    </lineage>
</organism>
<evidence type="ECO:0000313" key="10">
    <source>
        <dbReference type="EMBL" id="QXM23372.1"/>
    </source>
</evidence>
<feature type="domain" description="ABC transmembrane type-1" evidence="9">
    <location>
        <begin position="196"/>
        <end position="402"/>
    </location>
</feature>
<evidence type="ECO:0000259" key="9">
    <source>
        <dbReference type="PROSITE" id="PS50928"/>
    </source>
</evidence>